<dbReference type="InterPro" id="IPR027417">
    <property type="entry name" value="P-loop_NTPase"/>
</dbReference>
<evidence type="ECO:0000256" key="8">
    <source>
        <dbReference type="ARBA" id="ARBA00022801"/>
    </source>
</evidence>
<keyword evidence="9 25" id="KW-0347">Helicase</keyword>
<gene>
    <name evidence="25" type="primary">CHL1</name>
    <name evidence="25" type="ORF">LTR09_001357</name>
</gene>
<dbReference type="PROSITE" id="PS51193">
    <property type="entry name" value="HELICASE_ATP_BIND_2"/>
    <property type="match status" value="1"/>
</dbReference>
<keyword evidence="13" id="KW-0238">DNA-binding</keyword>
<evidence type="ECO:0000256" key="4">
    <source>
        <dbReference type="ARBA" id="ARBA00016387"/>
    </source>
</evidence>
<evidence type="ECO:0000256" key="11">
    <source>
        <dbReference type="ARBA" id="ARBA00023004"/>
    </source>
</evidence>
<keyword evidence="12" id="KW-0411">Iron-sulfur</keyword>
<organism evidence="25 26">
    <name type="scientific">Extremus antarcticus</name>
    <dbReference type="NCBI Taxonomy" id="702011"/>
    <lineage>
        <taxon>Eukaryota</taxon>
        <taxon>Fungi</taxon>
        <taxon>Dikarya</taxon>
        <taxon>Ascomycota</taxon>
        <taxon>Pezizomycotina</taxon>
        <taxon>Dothideomycetes</taxon>
        <taxon>Dothideomycetidae</taxon>
        <taxon>Mycosphaerellales</taxon>
        <taxon>Extremaceae</taxon>
        <taxon>Extremus</taxon>
    </lineage>
</organism>
<keyword evidence="6" id="KW-0479">Metal-binding</keyword>
<keyword evidence="14" id="KW-0413">Isomerase</keyword>
<dbReference type="GO" id="GO:0005634">
    <property type="term" value="C:nucleus"/>
    <property type="evidence" value="ECO:0007669"/>
    <property type="project" value="UniProtKB-SubCell"/>
</dbReference>
<dbReference type="Pfam" id="PF13307">
    <property type="entry name" value="Helicase_C_2"/>
    <property type="match status" value="1"/>
</dbReference>
<protein>
    <recommendedName>
        <fullName evidence="5">ATP-dependent DNA helicase CHL1</fullName>
        <ecNumber evidence="18">5.6.2.3</ecNumber>
    </recommendedName>
    <alternativeName>
        <fullName evidence="4">ATP-dependent DNA helicase chl1</fullName>
    </alternativeName>
    <alternativeName>
        <fullName evidence="17">Chromosome loss protein 1</fullName>
    </alternativeName>
    <alternativeName>
        <fullName evidence="19 20">DNA 5'-3' helicase CHL1</fullName>
    </alternativeName>
</protein>
<comment type="subcellular location">
    <subcellularLocation>
        <location evidence="2">Nucleus</location>
    </subcellularLocation>
</comment>
<dbReference type="Proteomes" id="UP001271007">
    <property type="component" value="Unassembled WGS sequence"/>
</dbReference>
<dbReference type="NCBIfam" id="TIGR00604">
    <property type="entry name" value="rad3"/>
    <property type="match status" value="1"/>
</dbReference>
<name>A0AAJ0LWT6_9PEZI</name>
<comment type="function">
    <text evidence="21">ATP-dependent DNA helicase important for chromosome transmission and normal cell cycle progression in G(2)/M. May have a role in changing DNA topology to allow the loading of proteins involved in maintaining sister chromatid cohesion in the vicinity of the centromeres. Has a specific role in chromosome segregation during meiosis II.</text>
</comment>
<keyword evidence="16" id="KW-0131">Cell cycle</keyword>
<dbReference type="InterPro" id="IPR006555">
    <property type="entry name" value="ATP-dep_Helicase_C"/>
</dbReference>
<dbReference type="Gene3D" id="3.40.50.300">
    <property type="entry name" value="P-loop containing nucleotide triphosphate hydrolases"/>
    <property type="match status" value="3"/>
</dbReference>
<sequence length="820" mass="91993">MAPKDFHHPFQPYDIQQVFMEAVYTCIEEGKVGIFESPTGTGKSLSLICGSLTWLREYKRRQFGESLAAIQLNEDEPEWMVEHAKNERRKEARQLRADLEVRLEAVRQREKKIRQKKGNEEPLAKRRKVAHDEESEILNDEDQYLLDDYDSDDEVAKQTNGDVGFSSETTKLMEKLGMLQAVGSEQKNEESCEELKVFFCSRTHSQLSQFVGELKRVRLPPGLPPEENTVDVIEELKHLTLGSRRSLCINPKVAKLSNQTAINERCIELQQPSTSAEHKCPFLPKKDDQDTTLDFRDHALANIRDIEDLAAVGTKLRVCPYYASRPAIVPAEVVTLPYPLLLQKSAREALGISLKGHIVIIDEAHNLMNAIEGIYSAQITEVQLSRARESLMIYLQKFRNRLKGANRMYVTQVIRVIDSLLLPIVQLKADGKDSAPIQLDALLSGKGVDQINLAKLVRYINDSKLARKVEGYIAHTKDVRSKDGTVAADVPTLTHVQNFLTCLMNPSKEGRFFINKDQSSVVVRYLLLDPSEHFREVVEDARAVILAGGTMSPMDDYKQQLFPYIDEVSTLSCGHLIPPSNLLVRTIASDAKGPLEFSFKARANPETAMRVGKALLDLAPCVKAGLVVFLPSYGYLEQLINIWKENGLLEKLNTLKPVFSDGRGGSAEHTFQAYSDSIKTSPNGAMLLSVIGGKLSEGINFSDGLGRCVVVVGLPFPNLETPEWKAKMQYIDEKALVRGQTKGSASREHAENVCMRSVNQAIGRVIRHKDDWASILLMDSRYEQGRIKSKLPGWIKECMPEKSLSGVGAVREDVERFFRS</sequence>
<evidence type="ECO:0000256" key="15">
    <source>
        <dbReference type="ARBA" id="ARBA00023242"/>
    </source>
</evidence>
<dbReference type="InterPro" id="IPR002464">
    <property type="entry name" value="DNA/RNA_helicase_DEAH_CS"/>
</dbReference>
<evidence type="ECO:0000256" key="3">
    <source>
        <dbReference type="ARBA" id="ARBA00008435"/>
    </source>
</evidence>
<dbReference type="GO" id="GO:0051536">
    <property type="term" value="F:iron-sulfur cluster binding"/>
    <property type="evidence" value="ECO:0007669"/>
    <property type="project" value="UniProtKB-KW"/>
</dbReference>
<dbReference type="AlphaFoldDB" id="A0AAJ0LWT6"/>
<dbReference type="FunFam" id="3.40.50.300:FF:002774">
    <property type="entry name" value="ATP-dependent DNA helicase chl1"/>
    <property type="match status" value="1"/>
</dbReference>
<dbReference type="PROSITE" id="PS00690">
    <property type="entry name" value="DEAH_ATP_HELICASE"/>
    <property type="match status" value="1"/>
</dbReference>
<dbReference type="PANTHER" id="PTHR11472:SF41">
    <property type="entry name" value="ATP-DEPENDENT DNA HELICASE DDX11-RELATED"/>
    <property type="match status" value="1"/>
</dbReference>
<evidence type="ECO:0000256" key="12">
    <source>
        <dbReference type="ARBA" id="ARBA00023014"/>
    </source>
</evidence>
<comment type="cofactor">
    <cofactor evidence="1">
        <name>[4Fe-4S] cluster</name>
        <dbReference type="ChEBI" id="CHEBI:49883"/>
    </cofactor>
</comment>
<evidence type="ECO:0000313" key="25">
    <source>
        <dbReference type="EMBL" id="KAK3058279.1"/>
    </source>
</evidence>
<dbReference type="FunFam" id="3.40.50.300:FF:001372">
    <property type="entry name" value="ATP-dependent DNA helicase chl1"/>
    <property type="match status" value="1"/>
</dbReference>
<dbReference type="GO" id="GO:0006139">
    <property type="term" value="P:nucleobase-containing compound metabolic process"/>
    <property type="evidence" value="ECO:0007669"/>
    <property type="project" value="InterPro"/>
</dbReference>
<dbReference type="EMBL" id="JAWDJX010000002">
    <property type="protein sequence ID" value="KAK3058279.1"/>
    <property type="molecule type" value="Genomic_DNA"/>
</dbReference>
<dbReference type="GO" id="GO:0005524">
    <property type="term" value="F:ATP binding"/>
    <property type="evidence" value="ECO:0007669"/>
    <property type="project" value="UniProtKB-KW"/>
</dbReference>
<dbReference type="CDD" id="cd18788">
    <property type="entry name" value="SF2_C_XPD"/>
    <property type="match status" value="1"/>
</dbReference>
<dbReference type="GO" id="GO:0043139">
    <property type="term" value="F:5'-3' DNA helicase activity"/>
    <property type="evidence" value="ECO:0007669"/>
    <property type="project" value="UniProtKB-EC"/>
</dbReference>
<feature type="domain" description="Helicase ATP-binding" evidence="24">
    <location>
        <begin position="2"/>
        <end position="412"/>
    </location>
</feature>
<dbReference type="SMART" id="SM00491">
    <property type="entry name" value="HELICc2"/>
    <property type="match status" value="1"/>
</dbReference>
<evidence type="ECO:0000256" key="16">
    <source>
        <dbReference type="ARBA" id="ARBA00023306"/>
    </source>
</evidence>
<evidence type="ECO:0000256" key="2">
    <source>
        <dbReference type="ARBA" id="ARBA00004123"/>
    </source>
</evidence>
<dbReference type="GO" id="GO:0016818">
    <property type="term" value="F:hydrolase activity, acting on acid anhydrides, in phosphorus-containing anhydrides"/>
    <property type="evidence" value="ECO:0007669"/>
    <property type="project" value="InterPro"/>
</dbReference>
<dbReference type="InterPro" id="IPR010614">
    <property type="entry name" value="RAD3-like_helicase_DEAD"/>
</dbReference>
<evidence type="ECO:0000313" key="26">
    <source>
        <dbReference type="Proteomes" id="UP001271007"/>
    </source>
</evidence>
<evidence type="ECO:0000256" key="5">
    <source>
        <dbReference type="ARBA" id="ARBA00017386"/>
    </source>
</evidence>
<evidence type="ECO:0000256" key="7">
    <source>
        <dbReference type="ARBA" id="ARBA00022741"/>
    </source>
</evidence>
<comment type="caution">
    <text evidence="25">The sequence shown here is derived from an EMBL/GenBank/DDBJ whole genome shotgun (WGS) entry which is preliminary data.</text>
</comment>
<evidence type="ECO:0000259" key="24">
    <source>
        <dbReference type="PROSITE" id="PS51193"/>
    </source>
</evidence>
<dbReference type="InterPro" id="IPR014013">
    <property type="entry name" value="Helic_SF1/SF2_ATP-bd_DinG/Rad3"/>
</dbReference>
<evidence type="ECO:0000256" key="17">
    <source>
        <dbReference type="ARBA" id="ARBA00029709"/>
    </source>
</evidence>
<dbReference type="GO" id="GO:0006974">
    <property type="term" value="P:DNA damage response"/>
    <property type="evidence" value="ECO:0007669"/>
    <property type="project" value="UniProtKB-ARBA"/>
</dbReference>
<feature type="region of interest" description="Disordered" evidence="23">
    <location>
        <begin position="112"/>
        <end position="134"/>
    </location>
</feature>
<keyword evidence="7" id="KW-0547">Nucleotide-binding</keyword>
<keyword evidence="8 25" id="KW-0378">Hydrolase</keyword>
<dbReference type="SUPFAM" id="SSF52540">
    <property type="entry name" value="P-loop containing nucleoside triphosphate hydrolases"/>
    <property type="match status" value="1"/>
</dbReference>
<proteinExistence type="inferred from homology"/>
<dbReference type="GO" id="GO:0046872">
    <property type="term" value="F:metal ion binding"/>
    <property type="evidence" value="ECO:0007669"/>
    <property type="project" value="UniProtKB-KW"/>
</dbReference>
<evidence type="ECO:0000256" key="13">
    <source>
        <dbReference type="ARBA" id="ARBA00023125"/>
    </source>
</evidence>
<evidence type="ECO:0000256" key="10">
    <source>
        <dbReference type="ARBA" id="ARBA00022840"/>
    </source>
</evidence>
<comment type="similarity">
    <text evidence="3">Belongs to the DEAD box helicase family. DEAH subfamily. DDX11/CHL1 sub-subfamily.</text>
</comment>
<evidence type="ECO:0000256" key="18">
    <source>
        <dbReference type="ARBA" id="ARBA00044969"/>
    </source>
</evidence>
<keyword evidence="10" id="KW-0067">ATP-binding</keyword>
<dbReference type="SMART" id="SM00488">
    <property type="entry name" value="DEXDc2"/>
    <property type="match status" value="1"/>
</dbReference>
<evidence type="ECO:0000256" key="22">
    <source>
        <dbReference type="ARBA" id="ARBA00048954"/>
    </source>
</evidence>
<evidence type="ECO:0000256" key="23">
    <source>
        <dbReference type="SAM" id="MobiDB-lite"/>
    </source>
</evidence>
<comment type="catalytic activity">
    <reaction evidence="22">
        <text>ATP + H2O = ADP + phosphate + H(+)</text>
        <dbReference type="Rhea" id="RHEA:13065"/>
        <dbReference type="ChEBI" id="CHEBI:15377"/>
        <dbReference type="ChEBI" id="CHEBI:15378"/>
        <dbReference type="ChEBI" id="CHEBI:30616"/>
        <dbReference type="ChEBI" id="CHEBI:43474"/>
        <dbReference type="ChEBI" id="CHEBI:456216"/>
        <dbReference type="EC" id="5.6.2.3"/>
    </reaction>
</comment>
<evidence type="ECO:0000256" key="21">
    <source>
        <dbReference type="ARBA" id="ARBA00045702"/>
    </source>
</evidence>
<dbReference type="GO" id="GO:0003677">
    <property type="term" value="F:DNA binding"/>
    <property type="evidence" value="ECO:0007669"/>
    <property type="project" value="UniProtKB-KW"/>
</dbReference>
<evidence type="ECO:0000256" key="14">
    <source>
        <dbReference type="ARBA" id="ARBA00023235"/>
    </source>
</evidence>
<evidence type="ECO:0000256" key="9">
    <source>
        <dbReference type="ARBA" id="ARBA00022806"/>
    </source>
</evidence>
<accession>A0AAJ0LWT6</accession>
<dbReference type="Pfam" id="PF06733">
    <property type="entry name" value="DEAD_2"/>
    <property type="match status" value="1"/>
</dbReference>
<evidence type="ECO:0000256" key="19">
    <source>
        <dbReference type="ARBA" id="ARBA00044998"/>
    </source>
</evidence>
<dbReference type="GO" id="GO:0034085">
    <property type="term" value="P:establishment of sister chromatid cohesion"/>
    <property type="evidence" value="ECO:0007669"/>
    <property type="project" value="TreeGrafter"/>
</dbReference>
<dbReference type="EC" id="5.6.2.3" evidence="18"/>
<reference evidence="25" key="1">
    <citation type="submission" date="2023-04" db="EMBL/GenBank/DDBJ databases">
        <title>Black Yeasts Isolated from many extreme environments.</title>
        <authorList>
            <person name="Coleine C."/>
            <person name="Stajich J.E."/>
            <person name="Selbmann L."/>
        </authorList>
    </citation>
    <scope>NUCLEOTIDE SEQUENCE</scope>
    <source>
        <strain evidence="25">CCFEE 5312</strain>
    </source>
</reference>
<dbReference type="PANTHER" id="PTHR11472">
    <property type="entry name" value="DNA REPAIR DEAD HELICASE RAD3/XP-D SUBFAMILY MEMBER"/>
    <property type="match status" value="1"/>
</dbReference>
<dbReference type="InterPro" id="IPR006554">
    <property type="entry name" value="Helicase-like_DEXD_c2"/>
</dbReference>
<evidence type="ECO:0000256" key="6">
    <source>
        <dbReference type="ARBA" id="ARBA00022723"/>
    </source>
</evidence>
<evidence type="ECO:0000256" key="1">
    <source>
        <dbReference type="ARBA" id="ARBA00001966"/>
    </source>
</evidence>
<keyword evidence="11" id="KW-0408">Iron</keyword>
<keyword evidence="15" id="KW-0539">Nucleus</keyword>
<dbReference type="InterPro" id="IPR013020">
    <property type="entry name" value="Rad3/Chl1-like"/>
</dbReference>
<dbReference type="InterPro" id="IPR045028">
    <property type="entry name" value="DinG/Rad3-like"/>
</dbReference>
<evidence type="ECO:0000256" key="20">
    <source>
        <dbReference type="ARBA" id="ARBA00045008"/>
    </source>
</evidence>
<keyword evidence="26" id="KW-1185">Reference proteome</keyword>